<feature type="compositionally biased region" description="Basic and acidic residues" evidence="4">
    <location>
        <begin position="213"/>
        <end position="229"/>
    </location>
</feature>
<dbReference type="InterPro" id="IPR001242">
    <property type="entry name" value="Condensation_dom"/>
</dbReference>
<dbReference type="GO" id="GO:0072330">
    <property type="term" value="P:monocarboxylic acid biosynthetic process"/>
    <property type="evidence" value="ECO:0007669"/>
    <property type="project" value="UniProtKB-ARBA"/>
</dbReference>
<dbReference type="FunFam" id="3.30.300.30:FF:000015">
    <property type="entry name" value="Nonribosomal peptide synthase SidD"/>
    <property type="match status" value="1"/>
</dbReference>
<dbReference type="SUPFAM" id="SSF52777">
    <property type="entry name" value="CoA-dependent acyltransferases"/>
    <property type="match status" value="10"/>
</dbReference>
<feature type="domain" description="Carrier" evidence="5">
    <location>
        <begin position="5127"/>
        <end position="5202"/>
    </location>
</feature>
<dbReference type="CDD" id="cd12117">
    <property type="entry name" value="A_NRPS_Srf_like"/>
    <property type="match status" value="1"/>
</dbReference>
<dbReference type="SUPFAM" id="SSF53474">
    <property type="entry name" value="alpha/beta-Hydrolases"/>
    <property type="match status" value="1"/>
</dbReference>
<name>A0A7W7HKL5_9ACTN</name>
<dbReference type="InterPro" id="IPR023213">
    <property type="entry name" value="CAT-like_dom_sf"/>
</dbReference>
<dbReference type="InterPro" id="IPR042099">
    <property type="entry name" value="ANL_N_sf"/>
</dbReference>
<dbReference type="CDD" id="cd17643">
    <property type="entry name" value="A_NRPS_Cytc1-like"/>
    <property type="match status" value="1"/>
</dbReference>
<reference evidence="6 7" key="1">
    <citation type="submission" date="2020-08" db="EMBL/GenBank/DDBJ databases">
        <title>Sequencing the genomes of 1000 actinobacteria strains.</title>
        <authorList>
            <person name="Klenk H.-P."/>
        </authorList>
    </citation>
    <scope>NUCLEOTIDE SEQUENCE [LARGE SCALE GENOMIC DNA]</scope>
    <source>
        <strain evidence="6 7">DSM 43150</strain>
    </source>
</reference>
<protein>
    <submittedName>
        <fullName evidence="6">Amino acid adenylation domain-containing protein</fullName>
    </submittedName>
</protein>
<evidence type="ECO:0000256" key="3">
    <source>
        <dbReference type="ARBA" id="ARBA00022553"/>
    </source>
</evidence>
<comment type="caution">
    <text evidence="6">The sequence shown here is derived from an EMBL/GenBank/DDBJ whole genome shotgun (WGS) entry which is preliminary data.</text>
</comment>
<evidence type="ECO:0000259" key="5">
    <source>
        <dbReference type="PROSITE" id="PS50075"/>
    </source>
</evidence>
<feature type="domain" description="Carrier" evidence="5">
    <location>
        <begin position="3097"/>
        <end position="3172"/>
    </location>
</feature>
<comment type="cofactor">
    <cofactor evidence="1">
        <name>pantetheine 4'-phosphate</name>
        <dbReference type="ChEBI" id="CHEBI:47942"/>
    </cofactor>
</comment>
<dbReference type="GO" id="GO:0008610">
    <property type="term" value="P:lipid biosynthetic process"/>
    <property type="evidence" value="ECO:0007669"/>
    <property type="project" value="UniProtKB-ARBA"/>
</dbReference>
<dbReference type="FunFam" id="3.40.50.12780:FF:000012">
    <property type="entry name" value="Non-ribosomal peptide synthetase"/>
    <property type="match status" value="1"/>
</dbReference>
<dbReference type="SUPFAM" id="SSF47336">
    <property type="entry name" value="ACP-like"/>
    <property type="match status" value="5"/>
</dbReference>
<evidence type="ECO:0000256" key="2">
    <source>
        <dbReference type="ARBA" id="ARBA00022450"/>
    </source>
</evidence>
<dbReference type="PROSITE" id="PS00012">
    <property type="entry name" value="PHOSPHOPANTETHEINE"/>
    <property type="match status" value="5"/>
</dbReference>
<dbReference type="FunFam" id="3.40.50.980:FF:000002">
    <property type="entry name" value="Enterobactin synthetase component F"/>
    <property type="match status" value="1"/>
</dbReference>
<dbReference type="NCBIfam" id="TIGR01733">
    <property type="entry name" value="AA-adenyl-dom"/>
    <property type="match status" value="5"/>
</dbReference>
<dbReference type="InterPro" id="IPR010071">
    <property type="entry name" value="AA_adenyl_dom"/>
</dbReference>
<evidence type="ECO:0000256" key="4">
    <source>
        <dbReference type="SAM" id="MobiDB-lite"/>
    </source>
</evidence>
<dbReference type="Gene3D" id="3.40.50.12780">
    <property type="entry name" value="N-terminal domain of ligase-like"/>
    <property type="match status" value="4"/>
</dbReference>
<dbReference type="SMART" id="SM00823">
    <property type="entry name" value="PKS_PP"/>
    <property type="match status" value="5"/>
</dbReference>
<dbReference type="FunFam" id="1.10.1200.10:FF:000016">
    <property type="entry name" value="Non-ribosomal peptide synthase"/>
    <property type="match status" value="3"/>
</dbReference>
<dbReference type="GO" id="GO:0043041">
    <property type="term" value="P:amino acid activation for nonribosomal peptide biosynthetic process"/>
    <property type="evidence" value="ECO:0007669"/>
    <property type="project" value="TreeGrafter"/>
</dbReference>
<dbReference type="InterPro" id="IPR029058">
    <property type="entry name" value="AB_hydrolase_fold"/>
</dbReference>
<dbReference type="InterPro" id="IPR001031">
    <property type="entry name" value="Thioesterase"/>
</dbReference>
<evidence type="ECO:0000313" key="7">
    <source>
        <dbReference type="Proteomes" id="UP000590511"/>
    </source>
</evidence>
<dbReference type="InterPro" id="IPR025110">
    <property type="entry name" value="AMP-bd_C"/>
</dbReference>
<dbReference type="Pfam" id="PF00975">
    <property type="entry name" value="Thioesterase"/>
    <property type="match status" value="1"/>
</dbReference>
<feature type="domain" description="Carrier" evidence="5">
    <location>
        <begin position="4118"/>
        <end position="4193"/>
    </location>
</feature>
<dbReference type="EMBL" id="JACHNC010000001">
    <property type="protein sequence ID" value="MBB4752214.1"/>
    <property type="molecule type" value="Genomic_DNA"/>
</dbReference>
<dbReference type="NCBIfam" id="NF003417">
    <property type="entry name" value="PRK04813.1"/>
    <property type="match status" value="5"/>
</dbReference>
<dbReference type="InterPro" id="IPR006162">
    <property type="entry name" value="Ppantetheine_attach_site"/>
</dbReference>
<dbReference type="InterPro" id="IPR020806">
    <property type="entry name" value="PKS_PP-bd"/>
</dbReference>
<dbReference type="SUPFAM" id="SSF56801">
    <property type="entry name" value="Acetyl-CoA synthetase-like"/>
    <property type="match status" value="5"/>
</dbReference>
<organism evidence="6 7">
    <name type="scientific">Actinoplanes lobatus</name>
    <dbReference type="NCBI Taxonomy" id="113568"/>
    <lineage>
        <taxon>Bacteria</taxon>
        <taxon>Bacillati</taxon>
        <taxon>Actinomycetota</taxon>
        <taxon>Actinomycetes</taxon>
        <taxon>Micromonosporales</taxon>
        <taxon>Micromonosporaceae</taxon>
        <taxon>Actinoplanes</taxon>
    </lineage>
</organism>
<dbReference type="GO" id="GO:0005737">
    <property type="term" value="C:cytoplasm"/>
    <property type="evidence" value="ECO:0007669"/>
    <property type="project" value="TreeGrafter"/>
</dbReference>
<keyword evidence="2" id="KW-0596">Phosphopantetheine</keyword>
<dbReference type="PROSITE" id="PS50075">
    <property type="entry name" value="CARRIER"/>
    <property type="match status" value="5"/>
</dbReference>
<dbReference type="GO" id="GO:0003824">
    <property type="term" value="F:catalytic activity"/>
    <property type="evidence" value="ECO:0007669"/>
    <property type="project" value="InterPro"/>
</dbReference>
<keyword evidence="3" id="KW-0597">Phosphoprotein</keyword>
<dbReference type="InterPro" id="IPR020845">
    <property type="entry name" value="AMP-binding_CS"/>
</dbReference>
<feature type="domain" description="Carrier" evidence="5">
    <location>
        <begin position="969"/>
        <end position="1043"/>
    </location>
</feature>
<dbReference type="FunFam" id="1.10.1200.10:FF:000005">
    <property type="entry name" value="Nonribosomal peptide synthetase 1"/>
    <property type="match status" value="1"/>
</dbReference>
<dbReference type="InterPro" id="IPR036736">
    <property type="entry name" value="ACP-like_sf"/>
</dbReference>
<sequence>MTEVMQRREAAGGIEDAYPMSALQVGMVYEMERDPERLPYHNVHTLRIPERFDEHRFRRAVAHAVARHPILRTSFALVGFSEPMQLVYDVAEVPITVADLRTADESTTRAALTSYLDSERRTPLDVTTAPLCRMGVHVLAGDAFQWTLTEHHAILDGWSLASVVAEITDGYRRLLAGQEPQAAPLRSTYRDFIAAEREALQSPESREFWQERLDERPDSRLPRWPDDRPAMPAAEPVRGEHHRPGSLISPLPADLAPRLRDLARHCRVPLKSVLLAAHMKVMSLVTGSADVVAGLTANGRLEEEGGADVCGLFVNTVPLRLELPGGTWRDLIGAVFDAESALLPHQRYPMAALQRELGGAQLVETNFVYTDFQQIPAPAAGDGESLTDISRTHFALVVAFGRESGTGGLNLEMEYDARAFPAAQIAVLRDHYVRVMTAMTADPAAGHRWVPLLGQGERALLKSWNSRTADVQPDPVHRLVERRAAQAPDAVALVTETGSLTYGELNARANRMARRLRALGVRADTAVGVGVRRSVAMVTSWLAVLKAGGMYVPLDPDLPAERLRYMLTRAGAPLVLTAGDAVPEGPWRQLTAGEELWTDGDGDDLPGGAGPDDGCYVIFTSGSTGQPKGVVTRHRNVSELLHGGDAMTVPAGDTLLQIAPASFDVSTFEVWAPLVGGGRLALPPAVRFGPAEITEWVSRFDVTVLHATASLFALLVDHEPGMFDGLRRLLTGSETVSPGHVVRILDRCPDLEVVNCWGPTETTTFSVCGVFRRGSVPAGALPLGLPLVNTQVWVLDEAGMPVPVGSPGELYVSGPCLARGYLEPGTTAERFVPHPFRAGERLYRTGDRGRWSVDGLVEFLGRTDHMVKVRGYRVELGEVEAALRGHPDVRECVVVAVRGDLAAYLVADGESLSSGEVRSWLSGRLPAYMVPRSFVFLDALPLTPRAKVDRRALPDPESVRADVAREYVAPVGPVEELLAEIWCRVLGVDRAGRHDNFFDLGGDSIRSIQVLGLVREAGLTASMAALLADPTPAGFAATLGQSTAETRSTAFSLVTEDDRKLLPDGLADAYPMSELQAGMVYEMERDPGRSPYHNVHTMRLTGSIEEECFRDALARVTARHPVLRTSFAMSRFSEPLQLVHPTAEIPFTVHDLRGEPADRQRAVIDEHLRAQRGTPLDPTVAPLCRMAVHLLSDTTFQWTVTEHHAILDGWSLTSMLSEITTLHEELLAGRDPGDAPPRSLYRDFIAAEREALRTPATRDYWRDRLAGSDGSPLPRWSADAHEALGDTLPGERHDRDEALGHGSLVTPLGDDLRADIEEFARRAGVPFKSAVLAAHLRVVAAVTGGRDVTIGLSSHGRLEEADGAEACGLFLNTLPFRVALPDGTWQDLARAVLDAEHEVMPHRRYPMAALQRELGRTSLFEAGFVYNDFHRFGRLADGDGGWRFDAAGQGPSGSSRTSLPLLVSVSREAGADGLRLELEYDTRKLTSDQVTLLRDYHVRCLRAMTAGPSTRHTTVTLASGREARKVSAWSRPGLPVPGATTVHELVAAATRAWPDAVALTCGETFLTYRELDERAGRLAQRLRRLGVGPEVCVGVCVERSWETVVACLAVLRAGGVYVPLDTAFPPERMELMLRDVAAPLVVVHAATASRVPGGPWAQVDLGDDATDPGDSVPPAVDPDAGCYVIFTSGSTGRPKGTTVTHRNVVRLIRGVREHLPFGPGDVWSLFHSFAFDFSVWELWGALTTGGRVVVVPYAVSRDADAFHRLVRDERVTVLSQTPSAFRQFETADERAGGDLALRAVVFGGEALHRPSVRRWASRHGYASPLLVNMYGITETTVHVTYLELDAGHVEGTVSRIGRPLPDLGAHVLDRDGVPCPIGVTGELHISGAGLARAYVGRPALTAERFVPDHLSGTPGARLYRSGDLARWNPRGSLEYLGRADTQVKIRGYRIETGEIENALATHPRLLEAAVVAHTDPEGRTELVAHLVPDPAGPGAPTADELRAWLGRGLPDYMIPRHFIVLTALPLTPQGKVDRRALPEPGTDRPALEQRYVPPSGDVEEILAGIWRQVLGIDRVGRHDNFFALGGDSIRSIQIVGRARDAGLTLELQQVLDAPTLAGQAAALDLTTRHEAPATQPFSLVLPDDRALLPAGLADAYPMAQLQVGMVFEMERDPARNPYHNIETMRLAGRFDEACFREAVDRVVARHPVLRTSFDLAGFSEPMQLVHSAVEVPFTVVDLRGGTTAPLRDYVRDQQHARFDLSAAPLFRMAVHVLSDHAFQWTITEHHAILDGWSMVSTISEITGLYRRLLAGDQPATEPLRSLYRDFVAAERAAVSSPEIAAFWRDRLAAAPGGRMPRWSGGPALAVRPEERHDRDEAAGHATLTTPISAELLAALEKFARRAEVPLKTVVLAAHLKVVGLITGSTDVLIGMTANGRLEEPDGAEARGLFLNTVPLRVRLPEGSWQDLVRGVLRAERDLLPRRRYPMALLQREFGGDAPLVETNFTYNNFHRIARLTVDGTLDRDGTEVQPGVARTNFPLDVTVSHDLDAGGLLLEIGYSLRDLTDDQVGQLRDLHLRALDAMARNGETHHRASSLLDAEQTRLLTEWQGTNAPGATAPVHELLRERARWWPDVVAVESEGECLTFAGLDARSEALARCLAAAGVGRGGVVGLHLRPGVDAVVAVWAVWKAGGAFLPLDPDLPSMRLEAMVQDAGPVVVVSRESCAWPSVSPDGDGDAVLPTVGARDLAYVMFTSGSTGRPKGVMVEHGGLANFAERMLQSRMGGLEHARVLTGSSAFISDFFLAQVLPLLGGHTLVVVSGRDPRDLVAWAQDPDRAVQVIDATTSQVQLMVEAGLLDAPCPPRLIAVGGEACPPDLWQVLRSRPGLAAFNTYGPAETTVEVAVAEIAAYPYPVLGRPYGGARLYLVDESLGLVPPGSVGEIVVGGPGVGRGYVGRPGATAAVFVPDPFGGPGGRLYRTGDLGRYTADGQIEFLGRRDLQVKILGQRVELEEVEAVLRGHPGVVAAAVSVHRRQLVGHVVLDGGTVLPDRDYLAARLPVVAVPAVLVAVEALPMTAGGKLDRRALAEPPELSRRDVVAPRTETEQRIAAVWQSVLGVDRVGVHDDFFALGGHSLLAVRLTMRVSAELGAEVALHEVFARPTVAAQAELVDRHGGGTVERIPRVEQAGIASHAQERQWFLWQLAPDDPTYNVPWGYEVRGELDLTVLGNSLNTLFERHESLRTTLHLDADGRVVPRLDAVEPGAVAFSAAGEAELKGLVERAARQPFDLTTGPMLRVDVWRTAPDRHVVLFVAHHVAVDEWSIGVLERELWELYRAGGDAVLSPPAVRYADYAAWHRDLVASRADEDLAYWREALDGATSSWPQPSSGLGAADERARIVPAERLRGLDGIRSQAGATEFMLYLAVYCLLIARSSGERDITVGIPVSGRTHPDLAPVVGFFVNTLALRVTVDPADDFLAYLRRVRSVVLAAFAHQETPFEHVVRAVAPDRADGVNPLFRTLFSFAPEAATGDRPAEPAADGLALGDLPIASGGNHFDLLMGTARTAEGLHLKLEFSTAILGAGEAEDLLGSFVDLLAAVGGSPQVVVSELLRASGPERERMAGWTGDPEAPAFGVPVHELLRERAQRWPDLVAVEADGECLTFAGFDARSEALARRLAAAGVSRGDVVGLHLRPGVDAVVAVWAVWKAGGAFLPLDPDLPSMRLEAMVQDAGPVLVVSREPCPWPSVTPDGDADGVLPTVGARDLAAVMFTSGSTGRPKGVMLEHGGLANFAERQLLPRLRRAGVGEHARVVTGTSAFISDFFLEQTLPLLGGHRLLVLSGMEGRDPRLLVERAQDPQRAVDVVCTTTSQVQLLVEAGLLDAPYPPRLIEPAGEACPPDLWQALRSRPGMAAHNIYGPAETTVDTTCADIAAYPYPVLGRPYGGARLYLVDESLGLVPPGSVGEIVVGGPGVGRGYVRRPGATAAVFVPDPFGGPGGRLYRTGDLGRYTADGQIEFLGRRDLQVKILGQRVELEEVEAVLRGHPGVVAAAVSVHRRQLVGHVVLDDGTALPDRDYLAARLPVVAVPAVLVAVEALPMTAGGKLDRRALAEPPELSRRDVVAPRTETEQRIAAVWQSVLGVDRVGVHDDFFALGGHSLLAVRLTMRVSAELGAEVALHEVFARPTVAAQAELVDRHGGTVERIPRVEQAGIASHAQERQWFLWQLAPDNPAYNVPWGHEIHGELDAAVLGSAVDALVARHDALRTTLHLDTDGRVVQRIGVAGRTGLTVHDAGDAELPGLVERAARQPFDLTTGPMLRVDVWRTAPDRHVVLFVAHHIAVDEWSMGIFERELWELYRTGGDAELPPPEVRYADYAAWHRDLVASRADQDLAFWRHTLEGAPTSAWPDRNAARTAAPGERARLVPADRLQGLDQARAEAGATEFMAYLAVYCLLIARSSGERDITVGIPVSGRSHPDLAPVVGFFVNTLALRVTVDPADDFLAHLRRVRSVVLAAFAHQETPFEHVVRAVAPDRADGVNPLFRTMFAFTAGASRTDGPLPTGLTVRGLPIEGRDSHFDLSLSTTRTTEGLHLTLEFGAGILADGEAEGLLGSFEDLLAAVGGPVSDLLAASGPERERIAAWTGDVEIPALAAPVHELLRERAQWWPDLVAVEAEGECLTFAGLDARSEALARCLAAAGVGRGGVVGLHLRPGVDAVVAVWAVWKAGGAFLPLDPDLPSMRLAAMVQDAGPVVVVSREPCAWPSVSPDEDADAVLPRVVARDLAYVMFTSGSTGRPKGVMVEHGSLANFAERMLLSRFGGLEHLRVLTGTSAFISDFFLAQVLPLLGGHTLVVVSGRDPRDLVAWAQDPDRAVQVVDATTSQVQLMVEAGLLDAPCPPRLIAIGGEACPPDLWQVLRSRPGLTAYNTYGPAETTVEVAVAEIAAYPSPVLGRPYGGARLYLVDESLGLVPPGSVGEIVVGGPGVGRGYVGRPGATAAVFVPDPFGEPGARLYRTGDLGRYTADGQIEFLGRRDLQVKILGQRVELEEVEAVLRGHPAVVAAAVSVHRRQLVGHVVLDGGTALPDRDYLAARLPVVAVPAVLVAVEALPMTAGGKLDRRALAEPEELSQRDVVAPRTETEQRIAAVWQSVLGVDQVGVHDDFFALGGHSLLAIRLTMRLSSEFGTDIPLAHLYTAPTVAEQAERITTLPPDRSAVVSLGGVRGARPLVLVHPIGGTLFSYLDLLSEVRDDVEAYGLQGHLGEDSGASDIAALARRYADELAPVLGDREPVIAGWSVGGVLAHEVGRALADRGIRTHRLVLIDSDPRPDEAGDAAAYRADIATLDALRREVADHGPAPLLRSADADRLFAALGVDPAAVAELDGPTTAGLITFWRDMFTGLAAHRPGVFASPAALVLGRGEGRDLVAAAWRELTGTLTVTHAGGDHFQLLRRPWVTAIADAVRGSTAQTGE</sequence>
<dbReference type="GO" id="GO:0031177">
    <property type="term" value="F:phosphopantetheine binding"/>
    <property type="evidence" value="ECO:0007669"/>
    <property type="project" value="InterPro"/>
</dbReference>
<feature type="region of interest" description="Disordered" evidence="4">
    <location>
        <begin position="213"/>
        <end position="249"/>
    </location>
</feature>
<dbReference type="Gene3D" id="2.30.38.10">
    <property type="entry name" value="Luciferase, Domain 3"/>
    <property type="match status" value="1"/>
</dbReference>
<dbReference type="Pfam" id="PF00501">
    <property type="entry name" value="AMP-binding"/>
    <property type="match status" value="5"/>
</dbReference>
<evidence type="ECO:0000256" key="1">
    <source>
        <dbReference type="ARBA" id="ARBA00001957"/>
    </source>
</evidence>
<dbReference type="Gene3D" id="3.40.50.1820">
    <property type="entry name" value="alpha/beta hydrolase"/>
    <property type="match status" value="3"/>
</dbReference>
<feature type="domain" description="Carrier" evidence="5">
    <location>
        <begin position="2053"/>
        <end position="2127"/>
    </location>
</feature>
<dbReference type="PROSITE" id="PS00455">
    <property type="entry name" value="AMP_BINDING"/>
    <property type="match status" value="5"/>
</dbReference>
<dbReference type="GO" id="GO:0044550">
    <property type="term" value="P:secondary metabolite biosynthetic process"/>
    <property type="evidence" value="ECO:0007669"/>
    <property type="project" value="TreeGrafter"/>
</dbReference>
<dbReference type="Gene3D" id="3.30.300.30">
    <property type="match status" value="5"/>
</dbReference>
<dbReference type="InterPro" id="IPR009081">
    <property type="entry name" value="PP-bd_ACP"/>
</dbReference>
<dbReference type="InterPro" id="IPR045851">
    <property type="entry name" value="AMP-bd_C_sf"/>
</dbReference>
<dbReference type="Gene3D" id="3.30.559.10">
    <property type="entry name" value="Chloramphenicol acetyltransferase-like domain"/>
    <property type="match status" value="5"/>
</dbReference>
<dbReference type="CDD" id="cd19531">
    <property type="entry name" value="LCL_NRPS-like"/>
    <property type="match status" value="2"/>
</dbReference>
<dbReference type="Proteomes" id="UP000590511">
    <property type="component" value="Unassembled WGS sequence"/>
</dbReference>
<accession>A0A7W7HKL5</accession>
<dbReference type="Gene3D" id="3.40.50.980">
    <property type="match status" value="2"/>
</dbReference>
<dbReference type="FunFam" id="3.40.50.980:FF:000001">
    <property type="entry name" value="Non-ribosomal peptide synthetase"/>
    <property type="match status" value="2"/>
</dbReference>
<evidence type="ECO:0000313" key="6">
    <source>
        <dbReference type="EMBL" id="MBB4752214.1"/>
    </source>
</evidence>
<dbReference type="RefSeq" id="WP_188124119.1">
    <property type="nucleotide sequence ID" value="NZ_JACHNC010000001.1"/>
</dbReference>
<dbReference type="PANTHER" id="PTHR45527">
    <property type="entry name" value="NONRIBOSOMAL PEPTIDE SYNTHETASE"/>
    <property type="match status" value="1"/>
</dbReference>
<proteinExistence type="predicted"/>
<dbReference type="InterPro" id="IPR000873">
    <property type="entry name" value="AMP-dep_synth/lig_dom"/>
</dbReference>
<gene>
    <name evidence="6" type="ORF">BJ964_006375</name>
</gene>
<dbReference type="Gene3D" id="3.30.559.30">
    <property type="entry name" value="Nonribosomal peptide synthetase, condensation domain"/>
    <property type="match status" value="5"/>
</dbReference>
<dbReference type="Pfam" id="PF13193">
    <property type="entry name" value="AMP-binding_C"/>
    <property type="match status" value="4"/>
</dbReference>
<dbReference type="Gene3D" id="1.10.1200.10">
    <property type="entry name" value="ACP-like"/>
    <property type="match status" value="3"/>
</dbReference>
<dbReference type="Pfam" id="PF00668">
    <property type="entry name" value="Condensation"/>
    <property type="match status" value="5"/>
</dbReference>
<dbReference type="PANTHER" id="PTHR45527:SF1">
    <property type="entry name" value="FATTY ACID SYNTHASE"/>
    <property type="match status" value="1"/>
</dbReference>
<dbReference type="Pfam" id="PF00550">
    <property type="entry name" value="PP-binding"/>
    <property type="match status" value="5"/>
</dbReference>